<dbReference type="PROSITE" id="PS51257">
    <property type="entry name" value="PROKAR_LIPOPROTEIN"/>
    <property type="match status" value="1"/>
</dbReference>
<comment type="caution">
    <text evidence="2">The sequence shown here is derived from an EMBL/GenBank/DDBJ whole genome shotgun (WGS) entry which is preliminary data.</text>
</comment>
<proteinExistence type="predicted"/>
<organism evidence="2 3">
    <name type="scientific">Geomesophilobacter sediminis</name>
    <dbReference type="NCBI Taxonomy" id="2798584"/>
    <lineage>
        <taxon>Bacteria</taxon>
        <taxon>Pseudomonadati</taxon>
        <taxon>Thermodesulfobacteriota</taxon>
        <taxon>Desulfuromonadia</taxon>
        <taxon>Geobacterales</taxon>
        <taxon>Geobacteraceae</taxon>
        <taxon>Geomesophilobacter</taxon>
    </lineage>
</organism>
<gene>
    <name evidence="2" type="ORF">JFN93_09530</name>
</gene>
<protein>
    <submittedName>
        <fullName evidence="2">Uncharacterized protein</fullName>
    </submittedName>
</protein>
<dbReference type="Proteomes" id="UP000636888">
    <property type="component" value="Unassembled WGS sequence"/>
</dbReference>
<feature type="signal peptide" evidence="1">
    <location>
        <begin position="1"/>
        <end position="22"/>
    </location>
</feature>
<keyword evidence="3" id="KW-1185">Reference proteome</keyword>
<feature type="chain" id="PRO_5035277476" evidence="1">
    <location>
        <begin position="23"/>
        <end position="155"/>
    </location>
</feature>
<evidence type="ECO:0000313" key="3">
    <source>
        <dbReference type="Proteomes" id="UP000636888"/>
    </source>
</evidence>
<accession>A0A8J7M0F7</accession>
<dbReference type="EMBL" id="JAEMHM010000007">
    <property type="protein sequence ID" value="MBJ6724947.1"/>
    <property type="molecule type" value="Genomic_DNA"/>
</dbReference>
<keyword evidence="1" id="KW-0732">Signal</keyword>
<dbReference type="AlphaFoldDB" id="A0A8J7M0F7"/>
<reference evidence="2" key="1">
    <citation type="submission" date="2020-12" db="EMBL/GenBank/DDBJ databases">
        <title>Geomonas sp. Red875, isolated from river sediment.</title>
        <authorList>
            <person name="Xu Z."/>
            <person name="Zhang Z."/>
            <person name="Masuda Y."/>
            <person name="Itoh H."/>
            <person name="Senoo K."/>
        </authorList>
    </citation>
    <scope>NUCLEOTIDE SEQUENCE</scope>
    <source>
        <strain evidence="2">Red875</strain>
    </source>
</reference>
<evidence type="ECO:0000256" key="1">
    <source>
        <dbReference type="SAM" id="SignalP"/>
    </source>
</evidence>
<evidence type="ECO:0000313" key="2">
    <source>
        <dbReference type="EMBL" id="MBJ6724947.1"/>
    </source>
</evidence>
<sequence>MKSIRSIVAIALFLGCASPCFAEDKVSPVFDQLDDLMTRVESGISLNSYAEALAQLKIDYKKALENPDTVDNPLRSDRMKVVLNHMDGYAKVWRIREIDGYGAILRYPDWAKQANQCVVNVNGRVVYEISCLKAKMLDVLKEEVANAKSAHVNGW</sequence>
<dbReference type="RefSeq" id="WP_199383844.1">
    <property type="nucleotide sequence ID" value="NZ_JAEMHM010000007.1"/>
</dbReference>
<name>A0A8J7M0F7_9BACT</name>